<proteinExistence type="predicted"/>
<accession>A0A239FFX7</accession>
<reference evidence="2 3" key="1">
    <citation type="submission" date="2017-06" db="EMBL/GenBank/DDBJ databases">
        <authorList>
            <person name="Kim H.J."/>
            <person name="Triplett B.A."/>
        </authorList>
    </citation>
    <scope>NUCLEOTIDE SEQUENCE [LARGE SCALE GENOMIC DNA]</scope>
    <source>
        <strain evidence="2 3">DS15</strain>
    </source>
</reference>
<protein>
    <submittedName>
        <fullName evidence="2">Nucleoside-diphosphate-sugar epimerase</fullName>
    </submittedName>
</protein>
<sequence>MGKMLIFGMGYSAGHIADRLLARGWDVVGTSRDGRGGTIAFDDEAAVLAALRSATHILSSVPPSEGGDPVLARYGEAIALAPAGWVGYLSSTGVYGDTRGAWVDESAPVKGRREARNAADAAWAALRAEVRVFRLPGIYGPGRSILQRIEEGRAHRIDLSEQVFSRIHVEDIAGGVLASFAGPPGIYNLADNEPAHQNRLVEWGCALLGAPLPPLQSLDEAGLSPAARAFYAENRRVANSKAKRLLGWAPRYPTFREGLAACR</sequence>
<dbReference type="EMBL" id="FZPA01000002">
    <property type="protein sequence ID" value="SNS55671.1"/>
    <property type="molecule type" value="Genomic_DNA"/>
</dbReference>
<evidence type="ECO:0000256" key="1">
    <source>
        <dbReference type="ARBA" id="ARBA00023027"/>
    </source>
</evidence>
<name>A0A239FFX7_9SPHN</name>
<organism evidence="2 3">
    <name type="scientific">Sphingopyxis indica</name>
    <dbReference type="NCBI Taxonomy" id="436663"/>
    <lineage>
        <taxon>Bacteria</taxon>
        <taxon>Pseudomonadati</taxon>
        <taxon>Pseudomonadota</taxon>
        <taxon>Alphaproteobacteria</taxon>
        <taxon>Sphingomonadales</taxon>
        <taxon>Sphingomonadaceae</taxon>
        <taxon>Sphingopyxis</taxon>
    </lineage>
</organism>
<dbReference type="PANTHER" id="PTHR43574">
    <property type="entry name" value="EPIMERASE-RELATED"/>
    <property type="match status" value="1"/>
</dbReference>
<evidence type="ECO:0000313" key="2">
    <source>
        <dbReference type="EMBL" id="SNS55671.1"/>
    </source>
</evidence>
<dbReference type="Proteomes" id="UP000198339">
    <property type="component" value="Unassembled WGS sequence"/>
</dbReference>
<dbReference type="AlphaFoldDB" id="A0A239FFX7"/>
<dbReference type="RefSeq" id="WP_089214861.1">
    <property type="nucleotide sequence ID" value="NZ_FZPA01000002.1"/>
</dbReference>
<dbReference type="SUPFAM" id="SSF51735">
    <property type="entry name" value="NAD(P)-binding Rossmann-fold domains"/>
    <property type="match status" value="1"/>
</dbReference>
<keyword evidence="1" id="KW-0520">NAD</keyword>
<dbReference type="Gene3D" id="3.40.50.720">
    <property type="entry name" value="NAD(P)-binding Rossmann-like Domain"/>
    <property type="match status" value="1"/>
</dbReference>
<evidence type="ECO:0000313" key="3">
    <source>
        <dbReference type="Proteomes" id="UP000198339"/>
    </source>
</evidence>
<dbReference type="OrthoDB" id="9808276at2"/>
<dbReference type="InterPro" id="IPR036291">
    <property type="entry name" value="NAD(P)-bd_dom_sf"/>
</dbReference>
<gene>
    <name evidence="2" type="ORF">SAMN06295955_10258</name>
</gene>
<keyword evidence="3" id="KW-1185">Reference proteome</keyword>